<dbReference type="RefSeq" id="XP_040724343.1">
    <property type="nucleotide sequence ID" value="XM_040871363.1"/>
</dbReference>
<feature type="region of interest" description="Disordered" evidence="3">
    <location>
        <begin position="307"/>
        <end position="350"/>
    </location>
</feature>
<proteinExistence type="predicted"/>
<evidence type="ECO:0000256" key="2">
    <source>
        <dbReference type="SAM" id="Coils"/>
    </source>
</evidence>
<dbReference type="EMBL" id="MCFI01000013">
    <property type="protein sequence ID" value="ORY80455.1"/>
    <property type="molecule type" value="Genomic_DNA"/>
</dbReference>
<dbReference type="InterPro" id="IPR039892">
    <property type="entry name" value="Spa2/Sph1"/>
</dbReference>
<keyword evidence="1" id="KW-0677">Repeat</keyword>
<feature type="region of interest" description="Disordered" evidence="3">
    <location>
        <begin position="1"/>
        <end position="122"/>
    </location>
</feature>
<sequence>MSGSRFAPGEHAGPSQYRQHPPGQPSSNNSSTYQNPASPTGFRQASSGNVYGARQQPFYPQGSGDTYTSGGGGHAYQRSVSEQSNHTYHSASGSMAGSTAALDRQWTPAPRIPASQSSLAGVPGEDAITQAERAAQRHWQVLGQFLGKDREPVPPRMVVKAREKLTRLSATQFQELSTDVYDEVLRRQFAAQGGPGPPALEPDAAYHPKRNQARERLSALTMTRFRDLAADVYHEIGRRFPDVARQSTDTSQDARSRGSAGSQLPTSPIAEKPKPNLRNTTFIPVKSAMVEDDDGDEDLMEQVQAPIRSRGTEFDTASAQSSEYGKSSPIARSQTNGDAPARQADRSSELRIKELEDKLAVLEVTAREASARAAGRGDLESALQEALERNDKLESQVQQLQKQVKQAAPQEELDRVKKSLTDQQSVETEMRQALDNLMIDLRQMSDRESSMQAQLEKLAQDLLEQKQQTSAWQAQAQKSKLALRQVKVTSAFFAPGGGLSADGTTNGIVAAAAGLISTSGAIQDLSFAQFQGGIDELLRVARMQPQLVLEPMRTLVTATKAIQLDIRQSGIEQSEEKVAKLMLRLSSTANNLMIACRNHVGSAGLSPVSLVDAAASHLTSTVIELAKICKIRSIPQQAEVEPELQLPRVATAVAQKDVDDDLPFTPHGQAEMPHKISFQVTEPPPASPDRAPPAPPSAATKRDSLQDLKVSLETQTEAIVTSIQKLLAAIRADQKPAVLQQFIGDIVVSVTTATSLLQPAYLSSEESRSLRQELQGIRVALESCCSRLRNMENGAAEQPAHGASKEYKQRLAGVAFDTAKQTKELSMALERVDAEDLTHDVPDLT</sequence>
<feature type="compositionally biased region" description="Polar residues" evidence="3">
    <location>
        <begin position="245"/>
        <end position="266"/>
    </location>
</feature>
<feature type="region of interest" description="Disordered" evidence="3">
    <location>
        <begin position="243"/>
        <end position="284"/>
    </location>
</feature>
<dbReference type="Pfam" id="PF08518">
    <property type="entry name" value="GIT_SHD"/>
    <property type="match status" value="2"/>
</dbReference>
<dbReference type="InterPro" id="IPR056439">
    <property type="entry name" value="VBS_C3G9"/>
</dbReference>
<evidence type="ECO:0000313" key="5">
    <source>
        <dbReference type="EMBL" id="ORY80455.1"/>
    </source>
</evidence>
<dbReference type="OMA" id="CRNHASS"/>
<dbReference type="AlphaFoldDB" id="A0A1Y2FC69"/>
<feature type="domain" description="GIT Spa2 homology (SHD)" evidence="4">
    <location>
        <begin position="161"/>
        <end position="191"/>
    </location>
</feature>
<keyword evidence="2" id="KW-0175">Coiled coil</keyword>
<evidence type="ECO:0000256" key="3">
    <source>
        <dbReference type="SAM" id="MobiDB-lite"/>
    </source>
</evidence>
<comment type="caution">
    <text evidence="5">The sequence shown here is derived from an EMBL/GenBank/DDBJ whole genome shotgun (WGS) entry which is preliminary data.</text>
</comment>
<reference evidence="5 6" key="1">
    <citation type="submission" date="2016-07" db="EMBL/GenBank/DDBJ databases">
        <title>Pervasive Adenine N6-methylation of Active Genes in Fungi.</title>
        <authorList>
            <consortium name="DOE Joint Genome Institute"/>
            <person name="Mondo S.J."/>
            <person name="Dannebaum R.O."/>
            <person name="Kuo R.C."/>
            <person name="Labutti K."/>
            <person name="Haridas S."/>
            <person name="Kuo A."/>
            <person name="Salamov A."/>
            <person name="Ahrendt S.R."/>
            <person name="Lipzen A."/>
            <person name="Sullivan W."/>
            <person name="Andreopoulos W.B."/>
            <person name="Clum A."/>
            <person name="Lindquist E."/>
            <person name="Daum C."/>
            <person name="Ramamoorthy G.K."/>
            <person name="Gryganskyi A."/>
            <person name="Culley D."/>
            <person name="Magnuson J.K."/>
            <person name="James T.Y."/>
            <person name="O'Malley M.A."/>
            <person name="Stajich J.E."/>
            <person name="Spatafora J.W."/>
            <person name="Visel A."/>
            <person name="Grigoriev I.V."/>
        </authorList>
    </citation>
    <scope>NUCLEOTIDE SEQUENCE [LARGE SCALE GENOMIC DNA]</scope>
    <source>
        <strain evidence="5 6">12-1054</strain>
    </source>
</reference>
<gene>
    <name evidence="5" type="ORF">BCR37DRAFT_393814</name>
</gene>
<evidence type="ECO:0000259" key="4">
    <source>
        <dbReference type="SMART" id="SM00555"/>
    </source>
</evidence>
<name>A0A1Y2FC69_PROLT</name>
<dbReference type="Gene3D" id="1.20.120.330">
    <property type="entry name" value="Nucleotidyltransferases domain 2"/>
    <property type="match status" value="1"/>
</dbReference>
<dbReference type="Pfam" id="PF12205">
    <property type="entry name" value="GIT1_C"/>
    <property type="match status" value="1"/>
</dbReference>
<dbReference type="InterPro" id="IPR022018">
    <property type="entry name" value="GIT1_C"/>
</dbReference>
<dbReference type="STRING" id="56484.A0A1Y2FC69"/>
<feature type="domain" description="GIT Spa2 homology (SHD)" evidence="4">
    <location>
        <begin position="213"/>
        <end position="243"/>
    </location>
</feature>
<evidence type="ECO:0000256" key="1">
    <source>
        <dbReference type="ARBA" id="ARBA00022737"/>
    </source>
</evidence>
<dbReference type="OrthoDB" id="5588096at2759"/>
<feature type="coiled-coil region" evidence="2">
    <location>
        <begin position="441"/>
        <end position="468"/>
    </location>
</feature>
<dbReference type="InterPro" id="IPR013724">
    <property type="entry name" value="GIT_SHD"/>
</dbReference>
<dbReference type="PANTHER" id="PTHR21601:SF0">
    <property type="entry name" value="PROTEIN SPA2-RELATED"/>
    <property type="match status" value="1"/>
</dbReference>
<dbReference type="GO" id="GO:0005078">
    <property type="term" value="F:MAP-kinase scaffold activity"/>
    <property type="evidence" value="ECO:0007669"/>
    <property type="project" value="TreeGrafter"/>
</dbReference>
<feature type="compositionally biased region" description="Low complexity" evidence="3">
    <location>
        <begin position="90"/>
        <end position="101"/>
    </location>
</feature>
<feature type="compositionally biased region" description="Pro residues" evidence="3">
    <location>
        <begin position="682"/>
        <end position="696"/>
    </location>
</feature>
<dbReference type="Pfam" id="PF23742">
    <property type="entry name" value="VBS_C3G9"/>
    <property type="match status" value="1"/>
</dbReference>
<feature type="compositionally biased region" description="Polar residues" evidence="3">
    <location>
        <begin position="78"/>
        <end position="89"/>
    </location>
</feature>
<organism evidence="5 6">
    <name type="scientific">Protomyces lactucae-debilis</name>
    <dbReference type="NCBI Taxonomy" id="2754530"/>
    <lineage>
        <taxon>Eukaryota</taxon>
        <taxon>Fungi</taxon>
        <taxon>Dikarya</taxon>
        <taxon>Ascomycota</taxon>
        <taxon>Taphrinomycotina</taxon>
        <taxon>Taphrinomycetes</taxon>
        <taxon>Taphrinales</taxon>
        <taxon>Protomycetaceae</taxon>
        <taxon>Protomyces</taxon>
    </lineage>
</organism>
<dbReference type="PANTHER" id="PTHR21601">
    <property type="entry name" value="SPA2 PROTEIN"/>
    <property type="match status" value="1"/>
</dbReference>
<accession>A0A1Y2FC69</accession>
<dbReference type="Proteomes" id="UP000193685">
    <property type="component" value="Unassembled WGS sequence"/>
</dbReference>
<feature type="region of interest" description="Disordered" evidence="3">
    <location>
        <begin position="679"/>
        <end position="703"/>
    </location>
</feature>
<feature type="coiled-coil region" evidence="2">
    <location>
        <begin position="352"/>
        <end position="410"/>
    </location>
</feature>
<evidence type="ECO:0000313" key="6">
    <source>
        <dbReference type="Proteomes" id="UP000193685"/>
    </source>
</evidence>
<protein>
    <recommendedName>
        <fullName evidence="4">GIT Spa2 homology (SHD) domain-containing protein</fullName>
    </recommendedName>
</protein>
<feature type="compositionally biased region" description="Polar residues" evidence="3">
    <location>
        <begin position="315"/>
        <end position="337"/>
    </location>
</feature>
<feature type="compositionally biased region" description="Polar residues" evidence="3">
    <location>
        <begin position="25"/>
        <end position="49"/>
    </location>
</feature>
<dbReference type="SMART" id="SM00555">
    <property type="entry name" value="GIT"/>
    <property type="match status" value="2"/>
</dbReference>
<keyword evidence="6" id="KW-1185">Reference proteome</keyword>
<dbReference type="GeneID" id="63787962"/>